<dbReference type="Gene3D" id="3.90.1210.10">
    <property type="entry name" value="Antifreeze-like/N-acetylneuraminic acid synthase C-terminal domain"/>
    <property type="match status" value="1"/>
</dbReference>
<dbReference type="Pfam" id="PF08666">
    <property type="entry name" value="SAF"/>
    <property type="match status" value="1"/>
</dbReference>
<evidence type="ECO:0000313" key="2">
    <source>
        <dbReference type="EMBL" id="PWN57648.1"/>
    </source>
</evidence>
<dbReference type="CDD" id="cd11614">
    <property type="entry name" value="SAF_CpaB_FlgA_like"/>
    <property type="match status" value="1"/>
</dbReference>
<dbReference type="SMART" id="SM00858">
    <property type="entry name" value="SAF"/>
    <property type="match status" value="1"/>
</dbReference>
<comment type="caution">
    <text evidence="2">The sequence shown here is derived from an EMBL/GenBank/DDBJ whole genome shotgun (WGS) entry which is preliminary data.</text>
</comment>
<gene>
    <name evidence="2" type="primary">cpaB</name>
    <name evidence="2" type="ORF">DEH80_00460</name>
</gene>
<reference evidence="2 3" key="1">
    <citation type="submission" date="2018-05" db="EMBL/GenBank/DDBJ databases">
        <title>Abyssibacter profundi OUC007T gen. nov., sp. nov, a marine bacterium isolated from seawater of the Mariana Trench.</title>
        <authorList>
            <person name="Zhou S."/>
        </authorList>
    </citation>
    <scope>NUCLEOTIDE SEQUENCE [LARGE SCALE GENOMIC DNA]</scope>
    <source>
        <strain evidence="2 3">OUC007</strain>
    </source>
</reference>
<dbReference type="InterPro" id="IPR031571">
    <property type="entry name" value="RcpC_dom"/>
</dbReference>
<evidence type="ECO:0000259" key="1">
    <source>
        <dbReference type="SMART" id="SM00858"/>
    </source>
</evidence>
<organism evidence="2 3">
    <name type="scientific">Abyssibacter profundi</name>
    <dbReference type="NCBI Taxonomy" id="2182787"/>
    <lineage>
        <taxon>Bacteria</taxon>
        <taxon>Pseudomonadati</taxon>
        <taxon>Pseudomonadota</taxon>
        <taxon>Gammaproteobacteria</taxon>
        <taxon>Chromatiales</taxon>
        <taxon>Oceanococcaceae</taxon>
        <taxon>Abyssibacter</taxon>
    </lineage>
</organism>
<accession>A0A363UQB3</accession>
<dbReference type="EMBL" id="QEQK01000001">
    <property type="protein sequence ID" value="PWN57648.1"/>
    <property type="molecule type" value="Genomic_DNA"/>
</dbReference>
<feature type="domain" description="SAF" evidence="1">
    <location>
        <begin position="46"/>
        <end position="106"/>
    </location>
</feature>
<dbReference type="NCBIfam" id="TIGR03177">
    <property type="entry name" value="pilus_cpaB"/>
    <property type="match status" value="1"/>
</dbReference>
<proteinExistence type="predicted"/>
<evidence type="ECO:0000313" key="3">
    <source>
        <dbReference type="Proteomes" id="UP000251800"/>
    </source>
</evidence>
<dbReference type="InterPro" id="IPR017592">
    <property type="entry name" value="Pilus_assmbl_Flp-typ_CpaB"/>
</dbReference>
<dbReference type="Pfam" id="PF16976">
    <property type="entry name" value="RcpC"/>
    <property type="match status" value="1"/>
</dbReference>
<dbReference type="InterPro" id="IPR013974">
    <property type="entry name" value="SAF"/>
</dbReference>
<dbReference type="Proteomes" id="UP000251800">
    <property type="component" value="Unassembled WGS sequence"/>
</dbReference>
<protein>
    <submittedName>
        <fullName evidence="2">Flp pilus assembly protein CpaB</fullName>
    </submittedName>
</protein>
<dbReference type="AlphaFoldDB" id="A0A363UQB3"/>
<sequence length="289" mass="31040">MKILAIVMLVIAGLAGLVAYRISVEYARTPQPLPEASEQEEVAPTTLVVVALQPLAANVQIRRDDVALTPVTIAPAHYFANVDDVVGRVPLVDIDAGAPVTPRYFRDANVLARIIPAGSKAMSLQIDEVVAVGGFVRPGDTVDVLVFLRGSGTQDAQARYLLRSALVLGYEERVIDRPEGVDESSSTRRQRIRTAVVAVPEADVTRVMLGANLGELRLALHGQAATDEGGQTTGLPLAPDAVKAVADQTADVITREELIGIDKKTPATERRVRPPVYVYRANELESVRP</sequence>
<name>A0A363UQB3_9GAMM</name>
<keyword evidence="3" id="KW-1185">Reference proteome</keyword>